<keyword evidence="5" id="KW-1185">Reference proteome</keyword>
<dbReference type="InterPro" id="IPR002048">
    <property type="entry name" value="EF_hand_dom"/>
</dbReference>
<feature type="region of interest" description="Disordered" evidence="1">
    <location>
        <begin position="110"/>
        <end position="137"/>
    </location>
</feature>
<dbReference type="SUPFAM" id="SSF47473">
    <property type="entry name" value="EF-hand"/>
    <property type="match status" value="1"/>
</dbReference>
<feature type="chain" id="PRO_5041967383" evidence="2">
    <location>
        <begin position="19"/>
        <end position="137"/>
    </location>
</feature>
<evidence type="ECO:0000259" key="3">
    <source>
        <dbReference type="PROSITE" id="PS50222"/>
    </source>
</evidence>
<accession>A0AAE9SD39</accession>
<evidence type="ECO:0000256" key="2">
    <source>
        <dbReference type="SAM" id="SignalP"/>
    </source>
</evidence>
<organism evidence="4 5">
    <name type="scientific">Aeromonas encheleia</name>
    <dbReference type="NCBI Taxonomy" id="73010"/>
    <lineage>
        <taxon>Bacteria</taxon>
        <taxon>Pseudomonadati</taxon>
        <taxon>Pseudomonadota</taxon>
        <taxon>Gammaproteobacteria</taxon>
        <taxon>Aeromonadales</taxon>
        <taxon>Aeromonadaceae</taxon>
        <taxon>Aeromonas</taxon>
    </lineage>
</organism>
<dbReference type="PROSITE" id="PS50222">
    <property type="entry name" value="EF_HAND_2"/>
    <property type="match status" value="2"/>
</dbReference>
<evidence type="ECO:0000313" key="4">
    <source>
        <dbReference type="EMBL" id="USV58041.1"/>
    </source>
</evidence>
<reference evidence="4" key="1">
    <citation type="submission" date="2022-06" db="EMBL/GenBank/DDBJ databases">
        <title>Complete Genome of Aeromonas sp. Strain SOD01 Isolated from an Urban Freshwater Stream.</title>
        <authorList>
            <person name="Williams L.E."/>
            <person name="Brysgel T."/>
            <person name="Capestro E.M."/>
            <person name="Foltz G.V."/>
            <person name="Gardner A.E."/>
            <person name="Ingrassia J."/>
            <person name="Peterson E."/>
            <person name="Arruda J."/>
            <person name="Flaherty I."/>
            <person name="Hunt M."/>
            <person name="Pappas G."/>
            <person name="Ramsaran S."/>
            <person name="Rocha M."/>
        </authorList>
    </citation>
    <scope>NUCLEOTIDE SEQUENCE</scope>
    <source>
        <strain evidence="4">SOD01</strain>
    </source>
</reference>
<name>A0AAE9SD39_9GAMM</name>
<sequence>MFKPYLLSLALFSGLSVAADEPPGEPLIKGDISKAQFMEKAEQRFARQDQNGDGVLSIAEKEAAMAKMHEAMKLAGKSAPEKMANMKPRQETTKAQFMQRQEKIFAHLDKNADGVISEAERADVRAGLKQRAEPSMP</sequence>
<dbReference type="Proteomes" id="UP001056890">
    <property type="component" value="Chromosome"/>
</dbReference>
<evidence type="ECO:0000256" key="1">
    <source>
        <dbReference type="SAM" id="MobiDB-lite"/>
    </source>
</evidence>
<feature type="domain" description="EF-hand" evidence="3">
    <location>
        <begin position="96"/>
        <end position="131"/>
    </location>
</feature>
<dbReference type="AlphaFoldDB" id="A0AAE9SD39"/>
<gene>
    <name evidence="4" type="ORF">NHF51_02290</name>
</gene>
<dbReference type="InterPro" id="IPR011992">
    <property type="entry name" value="EF-hand-dom_pair"/>
</dbReference>
<evidence type="ECO:0000313" key="5">
    <source>
        <dbReference type="Proteomes" id="UP001056890"/>
    </source>
</evidence>
<feature type="signal peptide" evidence="2">
    <location>
        <begin position="1"/>
        <end position="18"/>
    </location>
</feature>
<feature type="domain" description="EF-hand" evidence="3">
    <location>
        <begin position="36"/>
        <end position="71"/>
    </location>
</feature>
<proteinExistence type="predicted"/>
<dbReference type="RefSeq" id="WP_242377691.1">
    <property type="nucleotide sequence ID" value="NZ_CP093843.1"/>
</dbReference>
<dbReference type="EMBL" id="CP099717">
    <property type="protein sequence ID" value="USV58041.1"/>
    <property type="molecule type" value="Genomic_DNA"/>
</dbReference>
<dbReference type="Gene3D" id="1.10.238.10">
    <property type="entry name" value="EF-hand"/>
    <property type="match status" value="1"/>
</dbReference>
<dbReference type="GO" id="GO:0005509">
    <property type="term" value="F:calcium ion binding"/>
    <property type="evidence" value="ECO:0007669"/>
    <property type="project" value="InterPro"/>
</dbReference>
<keyword evidence="2" id="KW-0732">Signal</keyword>
<protein>
    <submittedName>
        <fullName evidence="4">EF-hand domain-containing protein</fullName>
    </submittedName>
</protein>